<keyword evidence="3 6" id="KW-1133">Transmembrane helix</keyword>
<accession>A0A5J5DRK4</accession>
<reference evidence="9 10" key="1">
    <citation type="submission" date="2019-08" db="EMBL/GenBank/DDBJ databases">
        <title>A chromosome-level genome assembly, high-density linkage maps, and genome scans reveal the genomic architecture of hybrid incompatibilities underlying speciation via character displacement in darters (Percidae: Etheostominae).</title>
        <authorList>
            <person name="Moran R.L."/>
            <person name="Catchen J.M."/>
            <person name="Fuller R.C."/>
        </authorList>
    </citation>
    <scope>NUCLEOTIDE SEQUENCE [LARGE SCALE GENOMIC DNA]</scope>
    <source>
        <strain evidence="9">EspeVRDwgs_2016</strain>
        <tissue evidence="9">Muscle</tissue>
    </source>
</reference>
<evidence type="ECO:0000256" key="2">
    <source>
        <dbReference type="ARBA" id="ARBA00022692"/>
    </source>
</evidence>
<dbReference type="InterPro" id="IPR046338">
    <property type="entry name" value="GAIN_dom_sf"/>
</dbReference>
<feature type="transmembrane region" description="Helical" evidence="6">
    <location>
        <begin position="614"/>
        <end position="637"/>
    </location>
</feature>
<keyword evidence="2 6" id="KW-0812">Transmembrane</keyword>
<evidence type="ECO:0000256" key="5">
    <source>
        <dbReference type="ARBA" id="ARBA00023157"/>
    </source>
</evidence>
<dbReference type="PROSITE" id="PS50261">
    <property type="entry name" value="G_PROTEIN_RECEP_F2_4"/>
    <property type="match status" value="1"/>
</dbReference>
<dbReference type="GO" id="GO:0005886">
    <property type="term" value="C:plasma membrane"/>
    <property type="evidence" value="ECO:0007669"/>
    <property type="project" value="TreeGrafter"/>
</dbReference>
<evidence type="ECO:0000313" key="10">
    <source>
        <dbReference type="Proteomes" id="UP000327493"/>
    </source>
</evidence>
<dbReference type="PANTHER" id="PTHR12011:SF435">
    <property type="entry name" value="ADHESION G PROTEIN-COUPLED RECEPTOR G1-RELATED"/>
    <property type="match status" value="1"/>
</dbReference>
<dbReference type="InterPro" id="IPR000832">
    <property type="entry name" value="GPCR_2_secretin-like"/>
</dbReference>
<keyword evidence="10" id="KW-1185">Reference proteome</keyword>
<dbReference type="InterPro" id="IPR000203">
    <property type="entry name" value="GPS"/>
</dbReference>
<keyword evidence="5" id="KW-1015">Disulfide bond</keyword>
<keyword evidence="4 6" id="KW-0472">Membrane</keyword>
<dbReference type="Gene3D" id="1.20.1070.10">
    <property type="entry name" value="Rhodopsin 7-helix transmembrane proteins"/>
    <property type="match status" value="1"/>
</dbReference>
<name>A0A5J5DRK4_9PERO</name>
<feature type="transmembrane region" description="Helical" evidence="6">
    <location>
        <begin position="499"/>
        <end position="518"/>
    </location>
</feature>
<dbReference type="Proteomes" id="UP000327493">
    <property type="component" value="Chromosome 1"/>
</dbReference>
<dbReference type="GO" id="GO:0004930">
    <property type="term" value="F:G protein-coupled receptor activity"/>
    <property type="evidence" value="ECO:0007669"/>
    <property type="project" value="InterPro"/>
</dbReference>
<dbReference type="GO" id="GO:0007189">
    <property type="term" value="P:adenylate cyclase-activating G protein-coupled receptor signaling pathway"/>
    <property type="evidence" value="ECO:0007669"/>
    <property type="project" value="TreeGrafter"/>
</dbReference>
<evidence type="ECO:0000256" key="6">
    <source>
        <dbReference type="SAM" id="Phobius"/>
    </source>
</evidence>
<evidence type="ECO:0000259" key="7">
    <source>
        <dbReference type="PROSITE" id="PS50221"/>
    </source>
</evidence>
<dbReference type="Pfam" id="PF00002">
    <property type="entry name" value="7tm_2"/>
    <property type="match status" value="1"/>
</dbReference>
<protein>
    <recommendedName>
        <fullName evidence="11">GPS domain-containing protein</fullName>
    </recommendedName>
</protein>
<evidence type="ECO:0000256" key="4">
    <source>
        <dbReference type="ARBA" id="ARBA00023136"/>
    </source>
</evidence>
<dbReference type="EMBL" id="VOFY01000001">
    <property type="protein sequence ID" value="KAA8596015.1"/>
    <property type="molecule type" value="Genomic_DNA"/>
</dbReference>
<gene>
    <name evidence="9" type="ORF">FQN60_011306</name>
</gene>
<comment type="subcellular location">
    <subcellularLocation>
        <location evidence="1">Membrane</location>
        <topology evidence="1">Multi-pass membrane protein</topology>
    </subcellularLocation>
</comment>
<dbReference type="Gene3D" id="2.60.220.50">
    <property type="match status" value="1"/>
</dbReference>
<dbReference type="AlphaFoldDB" id="A0A5J5DRK4"/>
<feature type="transmembrane region" description="Helical" evidence="6">
    <location>
        <begin position="455"/>
        <end position="479"/>
    </location>
</feature>
<sequence>MLRTTATALLPLQNLRLHFHSFSQRQLLPMEPRLRDNLRVLFVLIIFSAGSSEHDMDWRFCGTWRHGKAPLMLNVNLTPGCSNIFVSANRTSLSINGQITAQCRRSDMISLGKFGLESQEKTQFCLYWEPLLDQLKLQLVRGENLILCQPARIQGNCCTDLSQGPNTENAAYGIKDGMVNKDFITDKIMTAYSFQGAPIKCKKLCDQQSQGSSSVTMASDTVGMARAQHHCAHSSEVEMKEDGRGYNVTAPATRGVSTEITTTVYLPPALKKAAKLRSKVVCTFFKNNSLFQDGHKHRILDDVVEITVENEVIINLSEPVRIGFHHDVSLCKMQSRRCVSWDTRTDPLQVNWLEDGCKTEQKGAKYTECLCNHLTYFTVLVYAHMLLNGIVAVLTALCPLTANGASTSAPPAGTDLHYISGLCCICDQLCCSHHLSLQEEARLLYKRSKEQSVPIHFGLAVSLALLNLLFFLTGVLANVGGESVCPWVGAGLHYALLSSFTWMGIEVFHTFWLVYMVFIPPPKPYVWNLVGFVLPALPIIILAAIGDIYGVRKVVPSDDVSNPYLMCWMKENHEALLAHYFTTMTILAVLVFSGVVMLFLVYKEIRTRDEWRQNRVAFLSIWGLSCLFGTTWGLTFLDFGPLSDFVLFLSCILNSFQGPFLPDAAVLHSGLDTETGWGLWSGKHQHRVYQATHASAPGEELDGLKNRWHIRAAGVKHFMLKYSHLIKVIDKMEKHALVVTL</sequence>
<dbReference type="PROSITE" id="PS50221">
    <property type="entry name" value="GAIN_B"/>
    <property type="match status" value="1"/>
</dbReference>
<feature type="transmembrane region" description="Helical" evidence="6">
    <location>
        <begin position="525"/>
        <end position="545"/>
    </location>
</feature>
<dbReference type="InterPro" id="IPR057244">
    <property type="entry name" value="GAIN_B"/>
</dbReference>
<dbReference type="PANTHER" id="PTHR12011">
    <property type="entry name" value="ADHESION G-PROTEIN COUPLED RECEPTOR"/>
    <property type="match status" value="1"/>
</dbReference>
<evidence type="ECO:0000256" key="3">
    <source>
        <dbReference type="ARBA" id="ARBA00022989"/>
    </source>
</evidence>
<evidence type="ECO:0008006" key="11">
    <source>
        <dbReference type="Google" id="ProtNLM"/>
    </source>
</evidence>
<evidence type="ECO:0000259" key="8">
    <source>
        <dbReference type="PROSITE" id="PS50261"/>
    </source>
</evidence>
<evidence type="ECO:0000313" key="9">
    <source>
        <dbReference type="EMBL" id="KAA8596015.1"/>
    </source>
</evidence>
<feature type="domain" description="G-protein coupled receptors family 2 profile 2" evidence="8">
    <location>
        <begin position="455"/>
        <end position="669"/>
    </location>
</feature>
<proteinExistence type="predicted"/>
<dbReference type="Pfam" id="PF01825">
    <property type="entry name" value="GPS"/>
    <property type="match status" value="1"/>
</dbReference>
<feature type="domain" description="GAIN-B" evidence="7">
    <location>
        <begin position="235"/>
        <end position="387"/>
    </location>
</feature>
<comment type="caution">
    <text evidence="9">The sequence shown here is derived from an EMBL/GenBank/DDBJ whole genome shotgun (WGS) entry which is preliminary data.</text>
</comment>
<dbReference type="SMART" id="SM00303">
    <property type="entry name" value="GPS"/>
    <property type="match status" value="1"/>
</dbReference>
<organism evidence="9 10">
    <name type="scientific">Etheostoma spectabile</name>
    <name type="common">orangethroat darter</name>
    <dbReference type="NCBI Taxonomy" id="54343"/>
    <lineage>
        <taxon>Eukaryota</taxon>
        <taxon>Metazoa</taxon>
        <taxon>Chordata</taxon>
        <taxon>Craniata</taxon>
        <taxon>Vertebrata</taxon>
        <taxon>Euteleostomi</taxon>
        <taxon>Actinopterygii</taxon>
        <taxon>Neopterygii</taxon>
        <taxon>Teleostei</taxon>
        <taxon>Neoteleostei</taxon>
        <taxon>Acanthomorphata</taxon>
        <taxon>Eupercaria</taxon>
        <taxon>Perciformes</taxon>
        <taxon>Percoidei</taxon>
        <taxon>Percidae</taxon>
        <taxon>Etheostomatinae</taxon>
        <taxon>Etheostoma</taxon>
    </lineage>
</organism>
<feature type="transmembrane region" description="Helical" evidence="6">
    <location>
        <begin position="374"/>
        <end position="398"/>
    </location>
</feature>
<dbReference type="InterPro" id="IPR017981">
    <property type="entry name" value="GPCR_2-like_7TM"/>
</dbReference>
<evidence type="ECO:0000256" key="1">
    <source>
        <dbReference type="ARBA" id="ARBA00004141"/>
    </source>
</evidence>
<feature type="transmembrane region" description="Helical" evidence="6">
    <location>
        <begin position="578"/>
        <end position="602"/>
    </location>
</feature>
<dbReference type="GO" id="GO:0007166">
    <property type="term" value="P:cell surface receptor signaling pathway"/>
    <property type="evidence" value="ECO:0007669"/>
    <property type="project" value="InterPro"/>
</dbReference>